<evidence type="ECO:0000259" key="1">
    <source>
        <dbReference type="Pfam" id="PF05685"/>
    </source>
</evidence>
<dbReference type="KEGG" id="tpla:ElP_62650"/>
<dbReference type="Gene3D" id="3.90.1570.10">
    <property type="entry name" value="tt1808, chain A"/>
    <property type="match status" value="1"/>
</dbReference>
<name>A0A518HBS5_9BACT</name>
<dbReference type="InterPro" id="IPR008538">
    <property type="entry name" value="Uma2"/>
</dbReference>
<keyword evidence="3" id="KW-1185">Reference proteome</keyword>
<dbReference type="EMBL" id="CP036426">
    <property type="protein sequence ID" value="QDV38313.1"/>
    <property type="molecule type" value="Genomic_DNA"/>
</dbReference>
<protein>
    <recommendedName>
        <fullName evidence="1">Putative restriction endonuclease domain-containing protein</fullName>
    </recommendedName>
</protein>
<organism evidence="2 3">
    <name type="scientific">Tautonia plasticadhaerens</name>
    <dbReference type="NCBI Taxonomy" id="2527974"/>
    <lineage>
        <taxon>Bacteria</taxon>
        <taxon>Pseudomonadati</taxon>
        <taxon>Planctomycetota</taxon>
        <taxon>Planctomycetia</taxon>
        <taxon>Isosphaerales</taxon>
        <taxon>Isosphaeraceae</taxon>
        <taxon>Tautonia</taxon>
    </lineage>
</organism>
<feature type="domain" description="Putative restriction endonuclease" evidence="1">
    <location>
        <begin position="14"/>
        <end position="177"/>
    </location>
</feature>
<dbReference type="AlphaFoldDB" id="A0A518HBS5"/>
<dbReference type="PANTHER" id="PTHR34107:SF4">
    <property type="entry name" value="SLL1222 PROTEIN"/>
    <property type="match status" value="1"/>
</dbReference>
<dbReference type="RefSeq" id="WP_197446500.1">
    <property type="nucleotide sequence ID" value="NZ_CP036426.1"/>
</dbReference>
<dbReference type="InterPro" id="IPR011335">
    <property type="entry name" value="Restrct_endonuc-II-like"/>
</dbReference>
<dbReference type="Proteomes" id="UP000317835">
    <property type="component" value="Chromosome"/>
</dbReference>
<gene>
    <name evidence="2" type="ORF">ElP_62650</name>
</gene>
<dbReference type="PANTHER" id="PTHR34107">
    <property type="entry name" value="SLL0198 PROTEIN-RELATED"/>
    <property type="match status" value="1"/>
</dbReference>
<dbReference type="CDD" id="cd06260">
    <property type="entry name" value="DUF820-like"/>
    <property type="match status" value="1"/>
</dbReference>
<sequence length="188" mass="20672">MSTASPIAADLRPDDPEPFTEVVDGQLVELPPMGTESVWVVSRIQFRIAAFADEQTPGSVVSEMLFTLRKSPLLRRRPDVAFVSAGRWPLDRPIPRDNGWEVVPDLAVEVVSPTDPIEDVMDRVLDFLAAGSTRVWLVLPKPRQVYVYDSPTSIRVLGLDDELDAEPVLPGFRCPVASIFPPMAGPPA</sequence>
<dbReference type="InterPro" id="IPR012296">
    <property type="entry name" value="Nuclease_put_TT1808"/>
</dbReference>
<proteinExistence type="predicted"/>
<dbReference type="Pfam" id="PF05685">
    <property type="entry name" value="Uma2"/>
    <property type="match status" value="1"/>
</dbReference>
<reference evidence="2 3" key="1">
    <citation type="submission" date="2019-02" db="EMBL/GenBank/DDBJ databases">
        <title>Deep-cultivation of Planctomycetes and their phenomic and genomic characterization uncovers novel biology.</title>
        <authorList>
            <person name="Wiegand S."/>
            <person name="Jogler M."/>
            <person name="Boedeker C."/>
            <person name="Pinto D."/>
            <person name="Vollmers J."/>
            <person name="Rivas-Marin E."/>
            <person name="Kohn T."/>
            <person name="Peeters S.H."/>
            <person name="Heuer A."/>
            <person name="Rast P."/>
            <person name="Oberbeckmann S."/>
            <person name="Bunk B."/>
            <person name="Jeske O."/>
            <person name="Meyerdierks A."/>
            <person name="Storesund J.E."/>
            <person name="Kallscheuer N."/>
            <person name="Luecker S."/>
            <person name="Lage O.M."/>
            <person name="Pohl T."/>
            <person name="Merkel B.J."/>
            <person name="Hornburger P."/>
            <person name="Mueller R.-W."/>
            <person name="Bruemmer F."/>
            <person name="Labrenz M."/>
            <person name="Spormann A.M."/>
            <person name="Op den Camp H."/>
            <person name="Overmann J."/>
            <person name="Amann R."/>
            <person name="Jetten M.S.M."/>
            <person name="Mascher T."/>
            <person name="Medema M.H."/>
            <person name="Devos D.P."/>
            <person name="Kaster A.-K."/>
            <person name="Ovreas L."/>
            <person name="Rohde M."/>
            <person name="Galperin M.Y."/>
            <person name="Jogler C."/>
        </authorList>
    </citation>
    <scope>NUCLEOTIDE SEQUENCE [LARGE SCALE GENOMIC DNA]</scope>
    <source>
        <strain evidence="2 3">ElP</strain>
    </source>
</reference>
<evidence type="ECO:0000313" key="2">
    <source>
        <dbReference type="EMBL" id="QDV38313.1"/>
    </source>
</evidence>
<accession>A0A518HBS5</accession>
<dbReference type="SUPFAM" id="SSF52980">
    <property type="entry name" value="Restriction endonuclease-like"/>
    <property type="match status" value="1"/>
</dbReference>
<evidence type="ECO:0000313" key="3">
    <source>
        <dbReference type="Proteomes" id="UP000317835"/>
    </source>
</evidence>